<dbReference type="RefSeq" id="XP_066667980.1">
    <property type="nucleotide sequence ID" value="XM_066812638.1"/>
</dbReference>
<dbReference type="GeneID" id="92045698"/>
<evidence type="ECO:0000313" key="2">
    <source>
        <dbReference type="Proteomes" id="UP001433268"/>
    </source>
</evidence>
<proteinExistence type="predicted"/>
<gene>
    <name evidence="1" type="ORF">PG997_008323</name>
</gene>
<comment type="caution">
    <text evidence="1">The sequence shown here is derived from an EMBL/GenBank/DDBJ whole genome shotgun (WGS) entry which is preliminary data.</text>
</comment>
<dbReference type="EMBL" id="JAQQWN010000006">
    <property type="protein sequence ID" value="KAK8080505.1"/>
    <property type="molecule type" value="Genomic_DNA"/>
</dbReference>
<organism evidence="1 2">
    <name type="scientific">Apiospora hydei</name>
    <dbReference type="NCBI Taxonomy" id="1337664"/>
    <lineage>
        <taxon>Eukaryota</taxon>
        <taxon>Fungi</taxon>
        <taxon>Dikarya</taxon>
        <taxon>Ascomycota</taxon>
        <taxon>Pezizomycotina</taxon>
        <taxon>Sordariomycetes</taxon>
        <taxon>Xylariomycetidae</taxon>
        <taxon>Amphisphaeriales</taxon>
        <taxon>Apiosporaceae</taxon>
        <taxon>Apiospora</taxon>
    </lineage>
</organism>
<keyword evidence="2" id="KW-1185">Reference proteome</keyword>
<protein>
    <recommendedName>
        <fullName evidence="3">Secreted protein</fullName>
    </recommendedName>
</protein>
<reference evidence="1 2" key="1">
    <citation type="submission" date="2023-01" db="EMBL/GenBank/DDBJ databases">
        <title>Analysis of 21 Apiospora genomes using comparative genomics revels a genus with tremendous synthesis potential of carbohydrate active enzymes and secondary metabolites.</title>
        <authorList>
            <person name="Sorensen T."/>
        </authorList>
    </citation>
    <scope>NUCLEOTIDE SEQUENCE [LARGE SCALE GENOMIC DNA]</scope>
    <source>
        <strain evidence="1 2">CBS 114990</strain>
    </source>
</reference>
<name>A0ABR1WAG0_9PEZI</name>
<evidence type="ECO:0008006" key="3">
    <source>
        <dbReference type="Google" id="ProtNLM"/>
    </source>
</evidence>
<dbReference type="Proteomes" id="UP001433268">
    <property type="component" value="Unassembled WGS sequence"/>
</dbReference>
<evidence type="ECO:0000313" key="1">
    <source>
        <dbReference type="EMBL" id="KAK8080505.1"/>
    </source>
</evidence>
<accession>A0ABR1WAG0</accession>
<sequence length="108" mass="11904">MRADWTNAPRISTWIVAVPASTAAVYGLYHWSAVACDLEALRVDNDSIVLIRPPSCHWQGCCYKTPSDMGRNRYPISGTKQGPPRSMSVDISLDLLGETWGPTPSVLR</sequence>